<evidence type="ECO:0000256" key="4">
    <source>
        <dbReference type="PIRNR" id="PIRNR000962"/>
    </source>
</evidence>
<evidence type="ECO:0000256" key="3">
    <source>
        <dbReference type="ARBA" id="ARBA00025762"/>
    </source>
</evidence>
<evidence type="ECO:0000256" key="1">
    <source>
        <dbReference type="ARBA" id="ARBA00022801"/>
    </source>
</evidence>
<dbReference type="GO" id="GO:0006198">
    <property type="term" value="P:cAMP catabolic process"/>
    <property type="evidence" value="ECO:0007669"/>
    <property type="project" value="UniProtKB-UniRule"/>
</dbReference>
<dbReference type="CDD" id="cd07735">
    <property type="entry name" value="class_II_PDE_MBL-fold"/>
    <property type="match status" value="1"/>
</dbReference>
<keyword evidence="1 4" id="KW-0378">Hydrolase</keyword>
<dbReference type="PANTHER" id="PTHR28283">
    <property type="entry name" value="3',5'-CYCLIC-NUCLEOTIDE PHOSPHODIESTERASE 1"/>
    <property type="match status" value="1"/>
</dbReference>
<keyword evidence="6" id="KW-1185">Reference proteome</keyword>
<evidence type="ECO:0000313" key="6">
    <source>
        <dbReference type="Proteomes" id="UP000198432"/>
    </source>
</evidence>
<dbReference type="Pfam" id="PF02112">
    <property type="entry name" value="PDEase_II"/>
    <property type="match status" value="1"/>
</dbReference>
<sequence length="322" mass="36073">MLMFRLLSRLLFFVLLLGVTQAFGQQKKAAFKVVPLGIRGGLDESNLSGYLVAPTGSDNYVSLDAGTLHYGLRKAVENRVFEAAPGEVLRNNVKGYLISHPHLDHLAGLIINSPDDTPKSIYGLPFMIQVLKDKYFTWQSWANFANEGDKPTLNKYQYTYLKENEATPLANTELQVRAFPLSHSSPDQSAAFLLQHNQDYLLYLGDTGADAIEGSDKLQQLWQEVAPLVKNGELKAIFIEVSFPNEQPEKQLFGHLTPRLLMSELEKLSKLTGTTALRKVPVVVTHMKPSGDNVQKIMAQLKEGNRLRLNLVYPEQGRMLTF</sequence>
<dbReference type="InterPro" id="IPR000396">
    <property type="entry name" value="Pdiesterase2"/>
</dbReference>
<dbReference type="EMBL" id="FZOQ01000016">
    <property type="protein sequence ID" value="SNS89928.1"/>
    <property type="molecule type" value="Genomic_DNA"/>
</dbReference>
<dbReference type="PRINTS" id="PR00388">
    <property type="entry name" value="PDIESTERASE2"/>
</dbReference>
<dbReference type="GO" id="GO:1902660">
    <property type="term" value="P:negative regulation of glucose mediated signaling pathway"/>
    <property type="evidence" value="ECO:0007669"/>
    <property type="project" value="TreeGrafter"/>
</dbReference>
<dbReference type="PANTHER" id="PTHR28283:SF1">
    <property type="entry name" value="3',5'-CYCLIC-NUCLEOTIDE PHOSPHODIESTERASE 1"/>
    <property type="match status" value="1"/>
</dbReference>
<dbReference type="PIRSF" id="PIRSF000962">
    <property type="entry name" value="Cyc_nuc_PDEase"/>
    <property type="match status" value="1"/>
</dbReference>
<dbReference type="AlphaFoldDB" id="A0A239I9D4"/>
<dbReference type="InterPro" id="IPR024225">
    <property type="entry name" value="cAMP-PdiesteraseII_CS"/>
</dbReference>
<dbReference type="GO" id="GO:0004115">
    <property type="term" value="F:3',5'-cyclic-AMP phosphodiesterase activity"/>
    <property type="evidence" value="ECO:0007669"/>
    <property type="project" value="UniProtKB-UniRule"/>
</dbReference>
<evidence type="ECO:0000313" key="5">
    <source>
        <dbReference type="EMBL" id="SNS89928.1"/>
    </source>
</evidence>
<organism evidence="5 6">
    <name type="scientific">Pontibacter ummariensis</name>
    <dbReference type="NCBI Taxonomy" id="1610492"/>
    <lineage>
        <taxon>Bacteria</taxon>
        <taxon>Pseudomonadati</taxon>
        <taxon>Bacteroidota</taxon>
        <taxon>Cytophagia</taxon>
        <taxon>Cytophagales</taxon>
        <taxon>Hymenobacteraceae</taxon>
        <taxon>Pontibacter</taxon>
    </lineage>
</organism>
<reference evidence="6" key="1">
    <citation type="submission" date="2017-06" db="EMBL/GenBank/DDBJ databases">
        <authorList>
            <person name="Varghese N."/>
            <person name="Submissions S."/>
        </authorList>
    </citation>
    <scope>NUCLEOTIDE SEQUENCE [LARGE SCALE GENOMIC DNA]</scope>
    <source>
        <strain evidence="6">NKM1</strain>
    </source>
</reference>
<accession>A0A239I9D4</accession>
<protein>
    <submittedName>
        <fullName evidence="5">3',5'-cyclic-nucleotide phosphodiesterase</fullName>
    </submittedName>
</protein>
<dbReference type="SUPFAM" id="SSF56281">
    <property type="entry name" value="Metallo-hydrolase/oxidoreductase"/>
    <property type="match status" value="1"/>
</dbReference>
<dbReference type="Proteomes" id="UP000198432">
    <property type="component" value="Unassembled WGS sequence"/>
</dbReference>
<proteinExistence type="inferred from homology"/>
<dbReference type="PROSITE" id="PS00607">
    <property type="entry name" value="PDEASE_II"/>
    <property type="match status" value="1"/>
</dbReference>
<dbReference type="InterPro" id="IPR036866">
    <property type="entry name" value="RibonucZ/Hydroxyglut_hydro"/>
</dbReference>
<evidence type="ECO:0000256" key="2">
    <source>
        <dbReference type="ARBA" id="ARBA00023149"/>
    </source>
</evidence>
<keyword evidence="2 4" id="KW-0114">cAMP</keyword>
<dbReference type="GO" id="GO:0047555">
    <property type="term" value="F:3',5'-cyclic-GMP phosphodiesterase activity"/>
    <property type="evidence" value="ECO:0007669"/>
    <property type="project" value="TreeGrafter"/>
</dbReference>
<name>A0A239I9D4_9BACT</name>
<dbReference type="Gene3D" id="3.60.15.10">
    <property type="entry name" value="Ribonuclease Z/Hydroxyacylglutathione hydrolase-like"/>
    <property type="match status" value="1"/>
</dbReference>
<gene>
    <name evidence="5" type="ORF">SAMN06296052_11646</name>
</gene>
<comment type="similarity">
    <text evidence="3 4">Belongs to the cyclic nucleotide phosphodiesterase class-II family.</text>
</comment>